<accession>A0ACD3A0X0</accession>
<name>A0ACD3A0X0_9AGAR</name>
<dbReference type="Proteomes" id="UP000308600">
    <property type="component" value="Unassembled WGS sequence"/>
</dbReference>
<evidence type="ECO:0000313" key="2">
    <source>
        <dbReference type="Proteomes" id="UP000308600"/>
    </source>
</evidence>
<gene>
    <name evidence="1" type="ORF">BDN72DRAFT_865224</name>
</gene>
<proteinExistence type="predicted"/>
<organism evidence="1 2">
    <name type="scientific">Pluteus cervinus</name>
    <dbReference type="NCBI Taxonomy" id="181527"/>
    <lineage>
        <taxon>Eukaryota</taxon>
        <taxon>Fungi</taxon>
        <taxon>Dikarya</taxon>
        <taxon>Basidiomycota</taxon>
        <taxon>Agaricomycotina</taxon>
        <taxon>Agaricomycetes</taxon>
        <taxon>Agaricomycetidae</taxon>
        <taxon>Agaricales</taxon>
        <taxon>Pluteineae</taxon>
        <taxon>Pluteaceae</taxon>
        <taxon>Pluteus</taxon>
    </lineage>
</organism>
<sequence length="369" mass="42006">MYVTRIDSFAVAINLLFLLDQARNHSNPQAGDPGRNKFMDPPSPILPPALLIWLSALQNVNQFNQPSFHSTNDALDLSYVFPEPASLVAVTNVQRLSSMFKTWLRFCPAFFYRLTNENLNATPMPARVWKEFLTINFLESKVNSNKKSTDTPPVSRSAKTLAYAKDFYQSLLNEDGVCVTNSSHPSLPSTWRGKPFDTLINPDFQEILWEINELSFRFEFMALDSRLSSEADKPFHHVKVDECFPTVECGSLLVVDVTKANSGIASNILDQRGRALLAIRTVMQKWKCQPLPPLIASNHAIAWDNIDSLEREIAIFYTQSFFNLFHRAPIIPRWLPHLPQTVLPSPFRHKMMNPHPNIYYDLGILDRGA</sequence>
<keyword evidence="2" id="KW-1185">Reference proteome</keyword>
<evidence type="ECO:0000313" key="1">
    <source>
        <dbReference type="EMBL" id="TFK59350.1"/>
    </source>
</evidence>
<protein>
    <submittedName>
        <fullName evidence="1">Uncharacterized protein</fullName>
    </submittedName>
</protein>
<reference evidence="1 2" key="1">
    <citation type="journal article" date="2019" name="Nat. Ecol. Evol.">
        <title>Megaphylogeny resolves global patterns of mushroom evolution.</title>
        <authorList>
            <person name="Varga T."/>
            <person name="Krizsan K."/>
            <person name="Foldi C."/>
            <person name="Dima B."/>
            <person name="Sanchez-Garcia M."/>
            <person name="Sanchez-Ramirez S."/>
            <person name="Szollosi G.J."/>
            <person name="Szarkandi J.G."/>
            <person name="Papp V."/>
            <person name="Albert L."/>
            <person name="Andreopoulos W."/>
            <person name="Angelini C."/>
            <person name="Antonin V."/>
            <person name="Barry K.W."/>
            <person name="Bougher N.L."/>
            <person name="Buchanan P."/>
            <person name="Buyck B."/>
            <person name="Bense V."/>
            <person name="Catcheside P."/>
            <person name="Chovatia M."/>
            <person name="Cooper J."/>
            <person name="Damon W."/>
            <person name="Desjardin D."/>
            <person name="Finy P."/>
            <person name="Geml J."/>
            <person name="Haridas S."/>
            <person name="Hughes K."/>
            <person name="Justo A."/>
            <person name="Karasinski D."/>
            <person name="Kautmanova I."/>
            <person name="Kiss B."/>
            <person name="Kocsube S."/>
            <person name="Kotiranta H."/>
            <person name="LaButti K.M."/>
            <person name="Lechner B.E."/>
            <person name="Liimatainen K."/>
            <person name="Lipzen A."/>
            <person name="Lukacs Z."/>
            <person name="Mihaltcheva S."/>
            <person name="Morgado L.N."/>
            <person name="Niskanen T."/>
            <person name="Noordeloos M.E."/>
            <person name="Ohm R.A."/>
            <person name="Ortiz-Santana B."/>
            <person name="Ovrebo C."/>
            <person name="Racz N."/>
            <person name="Riley R."/>
            <person name="Savchenko A."/>
            <person name="Shiryaev A."/>
            <person name="Soop K."/>
            <person name="Spirin V."/>
            <person name="Szebenyi C."/>
            <person name="Tomsovsky M."/>
            <person name="Tulloss R.E."/>
            <person name="Uehling J."/>
            <person name="Grigoriev I.V."/>
            <person name="Vagvolgyi C."/>
            <person name="Papp T."/>
            <person name="Martin F.M."/>
            <person name="Miettinen O."/>
            <person name="Hibbett D.S."/>
            <person name="Nagy L.G."/>
        </authorList>
    </citation>
    <scope>NUCLEOTIDE SEQUENCE [LARGE SCALE GENOMIC DNA]</scope>
    <source>
        <strain evidence="1 2">NL-1719</strain>
    </source>
</reference>
<dbReference type="EMBL" id="ML209005">
    <property type="protein sequence ID" value="TFK59350.1"/>
    <property type="molecule type" value="Genomic_DNA"/>
</dbReference>